<organism evidence="1 2">
    <name type="scientific">Burkholderia savannae</name>
    <dbReference type="NCBI Taxonomy" id="1637837"/>
    <lineage>
        <taxon>Bacteria</taxon>
        <taxon>Pseudomonadati</taxon>
        <taxon>Pseudomonadota</taxon>
        <taxon>Betaproteobacteria</taxon>
        <taxon>Burkholderiales</taxon>
        <taxon>Burkholderiaceae</taxon>
        <taxon>Burkholderia</taxon>
        <taxon>pseudomallei group</taxon>
    </lineage>
</organism>
<dbReference type="EMBL" id="LNJQ01000001">
    <property type="protein sequence ID" value="KWZ42263.1"/>
    <property type="molecule type" value="Genomic_DNA"/>
</dbReference>
<evidence type="ECO:0000313" key="2">
    <source>
        <dbReference type="Proteomes" id="UP000070255"/>
    </source>
</evidence>
<gene>
    <name evidence="1" type="ORF">WS72_04785</name>
</gene>
<accession>A0ABR5TB79</accession>
<reference evidence="1 2" key="1">
    <citation type="submission" date="2015-11" db="EMBL/GenBank/DDBJ databases">
        <authorList>
            <person name="Sahl J."/>
            <person name="Wagner D."/>
            <person name="Keim P."/>
        </authorList>
    </citation>
    <scope>NUCLEOTIDE SEQUENCE [LARGE SCALE GENOMIC DNA]</scope>
    <source>
        <strain evidence="1 2">BDU18</strain>
    </source>
</reference>
<evidence type="ECO:0000313" key="1">
    <source>
        <dbReference type="EMBL" id="KWZ42263.1"/>
    </source>
</evidence>
<proteinExistence type="predicted"/>
<name>A0ABR5TB79_9BURK</name>
<comment type="caution">
    <text evidence="1">The sequence shown here is derived from an EMBL/GenBank/DDBJ whole genome shotgun (WGS) entry which is preliminary data.</text>
</comment>
<keyword evidence="2" id="KW-1185">Reference proteome</keyword>
<protein>
    <submittedName>
        <fullName evidence="1">Uncharacterized protein</fullName>
    </submittedName>
</protein>
<dbReference type="Proteomes" id="UP000070255">
    <property type="component" value="Unassembled WGS sequence"/>
</dbReference>
<sequence>MALLEHVKSPQGAEPKFTALKKSGAGVAKLIRFLSDPRLNENRVVAGVFDKRFMIVTKMVDLIAETLIHRIGGDLYERGANIAMSNMLHYCMPVFCREENTDRFLQSFVELVRQREEAQISAFYDAGKAMVEASTNEKFKEDLMYFTEPRLFSLWFSEEITPQALDPAIPALFGHIATWGARKDERFDVVHDSSKPILASQATFTNMMALSHEESVLVGYDRRKFRFPLRATSLSQADSREHPQLQVADLCAGLINHFNKCNLAGELDDLAIATRELRRLDWVFDAVIPTTDVTPEALGTEEVGGINPVDRVIDYLSQRTTRTE</sequence>